<gene>
    <name evidence="1" type="ORF">GCM10010862_08550</name>
</gene>
<sequence>MRLWRLAIELRGPSGPATLTMPQLLMLRAVEREKEKALSVRLFEAFAAAQADKDGMDKFLDAKRSC</sequence>
<dbReference type="EMBL" id="BSNS01000004">
    <property type="protein sequence ID" value="GLQ53596.1"/>
    <property type="molecule type" value="Genomic_DNA"/>
</dbReference>
<accession>A0ABQ5W1J4</accession>
<comment type="caution">
    <text evidence="1">The sequence shown here is derived from an EMBL/GenBank/DDBJ whole genome shotgun (WGS) entry which is preliminary data.</text>
</comment>
<keyword evidence="2" id="KW-1185">Reference proteome</keyword>
<evidence type="ECO:0000313" key="1">
    <source>
        <dbReference type="EMBL" id="GLQ53596.1"/>
    </source>
</evidence>
<dbReference type="Proteomes" id="UP001156691">
    <property type="component" value="Unassembled WGS sequence"/>
</dbReference>
<protein>
    <submittedName>
        <fullName evidence="1">Uncharacterized protein</fullName>
    </submittedName>
</protein>
<reference evidence="2" key="1">
    <citation type="journal article" date="2019" name="Int. J. Syst. Evol. Microbiol.">
        <title>The Global Catalogue of Microorganisms (GCM) 10K type strain sequencing project: providing services to taxonomists for standard genome sequencing and annotation.</title>
        <authorList>
            <consortium name="The Broad Institute Genomics Platform"/>
            <consortium name="The Broad Institute Genome Sequencing Center for Infectious Disease"/>
            <person name="Wu L."/>
            <person name="Ma J."/>
        </authorList>
    </citation>
    <scope>NUCLEOTIDE SEQUENCE [LARGE SCALE GENOMIC DNA]</scope>
    <source>
        <strain evidence="2">NBRC 112416</strain>
    </source>
</reference>
<organism evidence="1 2">
    <name type="scientific">Devosia nitrariae</name>
    <dbReference type="NCBI Taxonomy" id="2071872"/>
    <lineage>
        <taxon>Bacteria</taxon>
        <taxon>Pseudomonadati</taxon>
        <taxon>Pseudomonadota</taxon>
        <taxon>Alphaproteobacteria</taxon>
        <taxon>Hyphomicrobiales</taxon>
        <taxon>Devosiaceae</taxon>
        <taxon>Devosia</taxon>
    </lineage>
</organism>
<evidence type="ECO:0000313" key="2">
    <source>
        <dbReference type="Proteomes" id="UP001156691"/>
    </source>
</evidence>
<dbReference type="RefSeq" id="WP_284339042.1">
    <property type="nucleotide sequence ID" value="NZ_BSNS01000004.1"/>
</dbReference>
<name>A0ABQ5W1J4_9HYPH</name>
<proteinExistence type="predicted"/>